<proteinExistence type="predicted"/>
<dbReference type="EMBL" id="JBHGBT010000011">
    <property type="protein sequence ID" value="MFB4195528.1"/>
    <property type="molecule type" value="Genomic_DNA"/>
</dbReference>
<dbReference type="RefSeq" id="WP_375063473.1">
    <property type="nucleotide sequence ID" value="NZ_JBHGBT010000011.1"/>
</dbReference>
<organism evidence="1 2">
    <name type="scientific">Streptomyces carpaticus</name>
    <dbReference type="NCBI Taxonomy" id="285558"/>
    <lineage>
        <taxon>Bacteria</taxon>
        <taxon>Bacillati</taxon>
        <taxon>Actinomycetota</taxon>
        <taxon>Actinomycetes</taxon>
        <taxon>Kitasatosporales</taxon>
        <taxon>Streptomycetaceae</taxon>
        <taxon>Streptomyces</taxon>
    </lineage>
</organism>
<dbReference type="Proteomes" id="UP001577267">
    <property type="component" value="Unassembled WGS sequence"/>
</dbReference>
<gene>
    <name evidence="1" type="ORF">ACE11A_14315</name>
</gene>
<reference evidence="1 2" key="1">
    <citation type="submission" date="2024-09" db="EMBL/GenBank/DDBJ databases">
        <title>Draft genome sequence of multifaceted antimicrobials producing Streptomyces sp. strain FH1.</title>
        <authorList>
            <person name="Hassan F."/>
            <person name="Ali H."/>
            <person name="Hassan N."/>
            <person name="Nawaz A."/>
        </authorList>
    </citation>
    <scope>NUCLEOTIDE SEQUENCE [LARGE SCALE GENOMIC DNA]</scope>
    <source>
        <strain evidence="1 2">FH1</strain>
    </source>
</reference>
<protein>
    <submittedName>
        <fullName evidence="1">Uncharacterized protein</fullName>
    </submittedName>
</protein>
<evidence type="ECO:0000313" key="1">
    <source>
        <dbReference type="EMBL" id="MFB4195528.1"/>
    </source>
</evidence>
<name>A0ABV4ZN16_9ACTN</name>
<comment type="caution">
    <text evidence="1">The sequence shown here is derived from an EMBL/GenBank/DDBJ whole genome shotgun (WGS) entry which is preliminary data.</text>
</comment>
<keyword evidence="2" id="KW-1185">Reference proteome</keyword>
<sequence>MIEEREAASDERIYRNTTICSECCSENPLLTGVLAAAVTRGRRVLDDGPVHLLLGTSTPMPRRPTNC</sequence>
<accession>A0ABV4ZN16</accession>
<evidence type="ECO:0000313" key="2">
    <source>
        <dbReference type="Proteomes" id="UP001577267"/>
    </source>
</evidence>